<keyword evidence="1" id="KW-0472">Membrane</keyword>
<evidence type="ECO:0000313" key="2">
    <source>
        <dbReference type="EMBL" id="KZE82560.1"/>
    </source>
</evidence>
<dbReference type="RefSeq" id="WP_063178398.1">
    <property type="nucleotide sequence ID" value="NZ_CP121215.1"/>
</dbReference>
<dbReference type="AlphaFoldDB" id="A0A163ZWG3"/>
<dbReference type="GO" id="GO:0016020">
    <property type="term" value="C:membrane"/>
    <property type="evidence" value="ECO:0007669"/>
    <property type="project" value="InterPro"/>
</dbReference>
<feature type="transmembrane region" description="Helical" evidence="1">
    <location>
        <begin position="28"/>
        <end position="51"/>
    </location>
</feature>
<name>A0A163ZWG3_9BACL</name>
<accession>A0A163ZWG3</accession>
<proteinExistence type="predicted"/>
<feature type="transmembrane region" description="Helical" evidence="1">
    <location>
        <begin position="313"/>
        <end position="330"/>
    </location>
</feature>
<dbReference type="Proteomes" id="UP000076563">
    <property type="component" value="Unassembled WGS sequence"/>
</dbReference>
<feature type="transmembrane region" description="Helical" evidence="1">
    <location>
        <begin position="195"/>
        <end position="215"/>
    </location>
</feature>
<feature type="transmembrane region" description="Helical" evidence="1">
    <location>
        <begin position="171"/>
        <end position="189"/>
    </location>
</feature>
<dbReference type="OrthoDB" id="2447941at2"/>
<sequence length="414" mass="47026">MSKHELPSDILALWSKRTSEFWREVRPYAGYALQSFSYAAILIMLAGGYFYTRLLGEAPPDFPFRETAALVLLPFLALSPVRTYIRNADFIYLLPMETKLSVYMHRAVMRSFWIQSFLLLAVWMAAWPMDAMAAGGSLIQFAHVLIMAVLAKRVLIHGAWLELKLTERLPILLWSALRWIVAAAAALLLLRLPLWTGTLAVSAVLLVYLGALRLMGGKRILNWLRLAETEQKQRARIFRLLNYFIDVADIPNRPTPIRAPMKLLRGLGGFGYDSAHTYRYLFTLVWLRSELGGITMRLTVLGFLLIAWTRGDALAVFLFALFAGLTMLQLKELQKAYRHSDWSYIYPLPPELRMRSAATVRFRIHAACLLLLGVPLLWAMSHPGYALVTLCAGLALSYGYARWTMRAKKAAKKK</sequence>
<evidence type="ECO:0000313" key="3">
    <source>
        <dbReference type="Proteomes" id="UP000076563"/>
    </source>
</evidence>
<dbReference type="EMBL" id="LQRA01000035">
    <property type="protein sequence ID" value="KZE82560.1"/>
    <property type="molecule type" value="Genomic_DNA"/>
</dbReference>
<feature type="transmembrane region" description="Helical" evidence="1">
    <location>
        <begin position="362"/>
        <end position="379"/>
    </location>
</feature>
<keyword evidence="3" id="KW-1185">Reference proteome</keyword>
<dbReference type="Pfam" id="PF05975">
    <property type="entry name" value="EcsB"/>
    <property type="match status" value="1"/>
</dbReference>
<organism evidence="2 3">
    <name type="scientific">Paenibacillus elgii</name>
    <dbReference type="NCBI Taxonomy" id="189691"/>
    <lineage>
        <taxon>Bacteria</taxon>
        <taxon>Bacillati</taxon>
        <taxon>Bacillota</taxon>
        <taxon>Bacilli</taxon>
        <taxon>Bacillales</taxon>
        <taxon>Paenibacillaceae</taxon>
        <taxon>Paenibacillus</taxon>
    </lineage>
</organism>
<reference evidence="3" key="1">
    <citation type="submission" date="2016-01" db="EMBL/GenBank/DDBJ databases">
        <title>Draft genome of Chromobacterium sp. F49.</title>
        <authorList>
            <person name="Hong K.W."/>
        </authorList>
    </citation>
    <scope>NUCLEOTIDE SEQUENCE [LARGE SCALE GENOMIC DNA]</scope>
    <source>
        <strain evidence="3">M63</strain>
    </source>
</reference>
<feature type="transmembrane region" description="Helical" evidence="1">
    <location>
        <begin position="132"/>
        <end position="151"/>
    </location>
</feature>
<dbReference type="STRING" id="1007103.GCA_000213315_04676"/>
<protein>
    <recommendedName>
        <fullName evidence="4">ABC transporter permease</fullName>
    </recommendedName>
</protein>
<dbReference type="eggNOG" id="COG4473">
    <property type="taxonomic scope" value="Bacteria"/>
</dbReference>
<dbReference type="PIRSF" id="PIRSF037259">
    <property type="entry name" value="EcsB_ABC"/>
    <property type="match status" value="1"/>
</dbReference>
<feature type="transmembrane region" description="Helical" evidence="1">
    <location>
        <begin position="107"/>
        <end position="126"/>
    </location>
</feature>
<keyword evidence="1" id="KW-1133">Transmembrane helix</keyword>
<comment type="caution">
    <text evidence="2">The sequence shown here is derived from an EMBL/GenBank/DDBJ whole genome shotgun (WGS) entry which is preliminary data.</text>
</comment>
<evidence type="ECO:0000256" key="1">
    <source>
        <dbReference type="SAM" id="Phobius"/>
    </source>
</evidence>
<evidence type="ECO:0008006" key="4">
    <source>
        <dbReference type="Google" id="ProtNLM"/>
    </source>
</evidence>
<feature type="transmembrane region" description="Helical" evidence="1">
    <location>
        <begin position="71"/>
        <end position="95"/>
    </location>
</feature>
<keyword evidence="1" id="KW-0812">Transmembrane</keyword>
<feature type="transmembrane region" description="Helical" evidence="1">
    <location>
        <begin position="385"/>
        <end position="405"/>
    </location>
</feature>
<gene>
    <name evidence="2" type="ORF">AV654_08675</name>
</gene>
<dbReference type="InterPro" id="IPR010288">
    <property type="entry name" value="EcsB_ABC"/>
</dbReference>
<feature type="transmembrane region" description="Helical" evidence="1">
    <location>
        <begin position="285"/>
        <end position="307"/>
    </location>
</feature>